<feature type="coiled-coil region" evidence="1">
    <location>
        <begin position="95"/>
        <end position="122"/>
    </location>
</feature>
<reference evidence="2 3" key="1">
    <citation type="submission" date="2019-09" db="EMBL/GenBank/DDBJ databases">
        <title>Genome sequence and assembly of Taibaiella sp.</title>
        <authorList>
            <person name="Chhetri G."/>
        </authorList>
    </citation>
    <scope>NUCLEOTIDE SEQUENCE [LARGE SCALE GENOMIC DNA]</scope>
    <source>
        <strain evidence="2 3">KVB11</strain>
    </source>
</reference>
<accession>A0A5M6CLB8</accession>
<keyword evidence="1" id="KW-0175">Coiled coil</keyword>
<evidence type="ECO:0000256" key="1">
    <source>
        <dbReference type="SAM" id="Coils"/>
    </source>
</evidence>
<sequence>MVNRSPKYVMNQVEKQFPSTGHILSEVIKKRKINIAALARILQRRYSTVRFYFKNDSIQTAILWEISLILKHNFFADIAAQLPPDFAGGTKSEVLAARDAEIAELKQTVARLQGEKDLLMQVMKNK</sequence>
<evidence type="ECO:0000313" key="3">
    <source>
        <dbReference type="Proteomes" id="UP000323632"/>
    </source>
</evidence>
<dbReference type="Proteomes" id="UP000323632">
    <property type="component" value="Unassembled WGS sequence"/>
</dbReference>
<protein>
    <submittedName>
        <fullName evidence="2">Uncharacterized protein</fullName>
    </submittedName>
</protein>
<dbReference type="RefSeq" id="WP_150032461.1">
    <property type="nucleotide sequence ID" value="NZ_VWSH01000002.1"/>
</dbReference>
<dbReference type="EMBL" id="VWSH01000002">
    <property type="protein sequence ID" value="KAA5534782.1"/>
    <property type="molecule type" value="Genomic_DNA"/>
</dbReference>
<proteinExistence type="predicted"/>
<keyword evidence="3" id="KW-1185">Reference proteome</keyword>
<organism evidence="2 3">
    <name type="scientific">Taibaiella lutea</name>
    <dbReference type="NCBI Taxonomy" id="2608001"/>
    <lineage>
        <taxon>Bacteria</taxon>
        <taxon>Pseudomonadati</taxon>
        <taxon>Bacteroidota</taxon>
        <taxon>Chitinophagia</taxon>
        <taxon>Chitinophagales</taxon>
        <taxon>Chitinophagaceae</taxon>
        <taxon>Taibaiella</taxon>
    </lineage>
</organism>
<dbReference type="AlphaFoldDB" id="A0A5M6CLB8"/>
<name>A0A5M6CLB8_9BACT</name>
<evidence type="ECO:0000313" key="2">
    <source>
        <dbReference type="EMBL" id="KAA5534782.1"/>
    </source>
</evidence>
<comment type="caution">
    <text evidence="2">The sequence shown here is derived from an EMBL/GenBank/DDBJ whole genome shotgun (WGS) entry which is preliminary data.</text>
</comment>
<gene>
    <name evidence="2" type="ORF">F0919_09240</name>
</gene>